<proteinExistence type="predicted"/>
<gene>
    <name evidence="1" type="ORF">ERS852420_00055</name>
</gene>
<evidence type="ECO:0000313" key="2">
    <source>
        <dbReference type="Proteomes" id="UP000095495"/>
    </source>
</evidence>
<dbReference type="AlphaFoldDB" id="A0A173QV58"/>
<dbReference type="EMBL" id="CYXV01000001">
    <property type="protein sequence ID" value="CUM69534.1"/>
    <property type="molecule type" value="Genomic_DNA"/>
</dbReference>
<evidence type="ECO:0000313" key="1">
    <source>
        <dbReference type="EMBL" id="CUM69534.1"/>
    </source>
</evidence>
<dbReference type="Proteomes" id="UP000095495">
    <property type="component" value="Unassembled WGS sequence"/>
</dbReference>
<dbReference type="RefSeq" id="WP_055260660.1">
    <property type="nucleotide sequence ID" value="NZ_CYXV01000001.1"/>
</dbReference>
<protein>
    <submittedName>
        <fullName evidence="1">Uncharacterized protein</fullName>
    </submittedName>
</protein>
<sequence length="282" mass="32093">MQTNFHLYPPEYDRTTKQPMKDFGFIESLKIDSMVVLIKESYRGFADLSLENYFSTDEQVLDYRLGVVEDLVNNPNLYETFGKAVSMIYNINDMRRAMSSEFTIDSSLRSVRYLELYVEIVTLFADNLSQAALQSEGMKNFQKEINGIAQSSEFQTLSSELSKMETNFGYLKSVTLGINLDGNLCPMEAGYIATEVLTGIGIIGCCGLYVTHIHDLTQQLDVYNSHPENRGKIDNLVAMMESKEEGTRSYKVIRTTPDGLSYAKDIARRYRLDLEDILKNCK</sequence>
<organism evidence="1 2">
    <name type="scientific">Roseburia faecis</name>
    <dbReference type="NCBI Taxonomy" id="301302"/>
    <lineage>
        <taxon>Bacteria</taxon>
        <taxon>Bacillati</taxon>
        <taxon>Bacillota</taxon>
        <taxon>Clostridia</taxon>
        <taxon>Lachnospirales</taxon>
        <taxon>Lachnospiraceae</taxon>
        <taxon>Roseburia</taxon>
    </lineage>
</organism>
<accession>A0A173QV58</accession>
<reference evidence="1 2" key="1">
    <citation type="submission" date="2015-09" db="EMBL/GenBank/DDBJ databases">
        <authorList>
            <consortium name="Pathogen Informatics"/>
        </authorList>
    </citation>
    <scope>NUCLEOTIDE SEQUENCE [LARGE SCALE GENOMIC DNA]</scope>
    <source>
        <strain evidence="1 2">2789STDY5608863</strain>
    </source>
</reference>
<name>A0A173QV58_9FIRM</name>